<accession>A0ACB9RQM1</accession>
<dbReference type="EMBL" id="CM042883">
    <property type="protein sequence ID" value="KAI4378247.1"/>
    <property type="molecule type" value="Genomic_DNA"/>
</dbReference>
<evidence type="ECO:0000313" key="1">
    <source>
        <dbReference type="EMBL" id="KAI4378247.1"/>
    </source>
</evidence>
<protein>
    <submittedName>
        <fullName evidence="1">Uncharacterized protein</fullName>
    </submittedName>
</protein>
<gene>
    <name evidence="1" type="ORF">MLD38_015751</name>
</gene>
<reference evidence="2" key="1">
    <citation type="journal article" date="2023" name="Front. Plant Sci.">
        <title>Chromosomal-level genome assembly of Melastoma candidum provides insights into trichome evolution.</title>
        <authorList>
            <person name="Zhong Y."/>
            <person name="Wu W."/>
            <person name="Sun C."/>
            <person name="Zou P."/>
            <person name="Liu Y."/>
            <person name="Dai S."/>
            <person name="Zhou R."/>
        </authorList>
    </citation>
    <scope>NUCLEOTIDE SEQUENCE [LARGE SCALE GENOMIC DNA]</scope>
</reference>
<name>A0ACB9RQM1_9MYRT</name>
<comment type="caution">
    <text evidence="1">The sequence shown here is derived from an EMBL/GenBank/DDBJ whole genome shotgun (WGS) entry which is preliminary data.</text>
</comment>
<organism evidence="1 2">
    <name type="scientific">Melastoma candidum</name>
    <dbReference type="NCBI Taxonomy" id="119954"/>
    <lineage>
        <taxon>Eukaryota</taxon>
        <taxon>Viridiplantae</taxon>
        <taxon>Streptophyta</taxon>
        <taxon>Embryophyta</taxon>
        <taxon>Tracheophyta</taxon>
        <taxon>Spermatophyta</taxon>
        <taxon>Magnoliopsida</taxon>
        <taxon>eudicotyledons</taxon>
        <taxon>Gunneridae</taxon>
        <taxon>Pentapetalae</taxon>
        <taxon>rosids</taxon>
        <taxon>malvids</taxon>
        <taxon>Myrtales</taxon>
        <taxon>Melastomataceae</taxon>
        <taxon>Melastomatoideae</taxon>
        <taxon>Melastomateae</taxon>
        <taxon>Melastoma</taxon>
    </lineage>
</organism>
<evidence type="ECO:0000313" key="2">
    <source>
        <dbReference type="Proteomes" id="UP001057402"/>
    </source>
</evidence>
<sequence length="415" mass="46104">MESLRRAAKEIAYAGDLPALPPLLRALVHPLSLASSLYGVAVSLRLNLYRLGLLPMSRLPVPVISVGNLTWGGNGKTPMVEFIAELLVESGIPPLILTRGYAGGDEARMLQRHFSSRSVQIGIGANRAAIAMNFLRKQGYRDPRNDLYPEEFILEMGNRDRTPPKLGAAVLDDGMQHLKLVRDVNIVMVNGLHPWGNGRLIPLGPLREPLTALERAEIAVIHNADMVPKKELKRVEATLREANKSIHTFFTRMMPMNFHKVGDMNSEIPLEAVRGRVVLCLSAIGSPDAFIQSVEKLGALHVDRLDFSDHHSFQMTDIRMVQGRLQELDQKLGVKPVVILTEKDYDRDPEILGHLHCYGVWALRAKLEIIRVEGSDEATFKKCLLEKLTGRGGGGGVEKEWLVFEAHSPRVCPIL</sequence>
<dbReference type="Proteomes" id="UP001057402">
    <property type="component" value="Chromosome 4"/>
</dbReference>
<proteinExistence type="predicted"/>
<keyword evidence="2" id="KW-1185">Reference proteome</keyword>